<comment type="caution">
    <text evidence="2">The sequence shown here is derived from an EMBL/GenBank/DDBJ whole genome shotgun (WGS) entry which is preliminary data.</text>
</comment>
<accession>A0A0F9AL28</accession>
<evidence type="ECO:0000256" key="1">
    <source>
        <dbReference type="SAM" id="Phobius"/>
    </source>
</evidence>
<sequence>HAKVAVVLRACKHAPYRSSGNRWVIDAKGDLMQTWSIDMPTHILQTPQRLWALTVGLAILLGPAAVLAAVLAEDAAAVGKPKISRKEVFSCEFKTELSKQWTTVGGKWERQDGYLKQLDPRPADPTKAILVLGDNSDDVSHDVSVVAKLRLDAWKDGEWARAGISVCSDPTNGHGLNLVFHRGKLNFMHDFVIWGSSVEFPYQPGTWYWMKLSKKGGEVKGKAWRDEDPEPADWMITWKIPVAEVSGYPALVGGSGGPGDDICTVSFAQCEVLLGEAPFGYYTKKPRWHETMAASRAALASQEAALSAKLPDQTGTLLRTGLWKSLRRDFSDRASLGQMAAEQQDKIWTEDWPFDQVEVLAQRYAHATGAGLTEQARELAANARTDT</sequence>
<feature type="transmembrane region" description="Helical" evidence="1">
    <location>
        <begin position="50"/>
        <end position="72"/>
    </location>
</feature>
<name>A0A0F9AL28_9ZZZZ</name>
<protein>
    <submittedName>
        <fullName evidence="2">Uncharacterized protein</fullName>
    </submittedName>
</protein>
<reference evidence="2" key="1">
    <citation type="journal article" date="2015" name="Nature">
        <title>Complex archaea that bridge the gap between prokaryotes and eukaryotes.</title>
        <authorList>
            <person name="Spang A."/>
            <person name="Saw J.H."/>
            <person name="Jorgensen S.L."/>
            <person name="Zaremba-Niedzwiedzka K."/>
            <person name="Martijn J."/>
            <person name="Lind A.E."/>
            <person name="van Eijk R."/>
            <person name="Schleper C."/>
            <person name="Guy L."/>
            <person name="Ettema T.J."/>
        </authorList>
    </citation>
    <scope>NUCLEOTIDE SEQUENCE</scope>
</reference>
<evidence type="ECO:0000313" key="2">
    <source>
        <dbReference type="EMBL" id="KKK72876.1"/>
    </source>
</evidence>
<dbReference type="Gene3D" id="2.60.120.560">
    <property type="entry name" value="Exo-inulinase, domain 1"/>
    <property type="match status" value="1"/>
</dbReference>
<gene>
    <name evidence="2" type="ORF">LCGC14_2899490</name>
</gene>
<dbReference type="EMBL" id="LAZR01057038">
    <property type="protein sequence ID" value="KKK72876.1"/>
    <property type="molecule type" value="Genomic_DNA"/>
</dbReference>
<dbReference type="AlphaFoldDB" id="A0A0F9AL28"/>
<organism evidence="2">
    <name type="scientific">marine sediment metagenome</name>
    <dbReference type="NCBI Taxonomy" id="412755"/>
    <lineage>
        <taxon>unclassified sequences</taxon>
        <taxon>metagenomes</taxon>
        <taxon>ecological metagenomes</taxon>
    </lineage>
</organism>
<feature type="non-terminal residue" evidence="2">
    <location>
        <position position="1"/>
    </location>
</feature>
<keyword evidence="1" id="KW-1133">Transmembrane helix</keyword>
<feature type="non-terminal residue" evidence="2">
    <location>
        <position position="387"/>
    </location>
</feature>
<keyword evidence="1" id="KW-0472">Membrane</keyword>
<keyword evidence="1" id="KW-0812">Transmembrane</keyword>
<proteinExistence type="predicted"/>